<comment type="caution">
    <text evidence="1">The sequence shown here is derived from an EMBL/GenBank/DDBJ whole genome shotgun (WGS) entry which is preliminary data.</text>
</comment>
<reference evidence="1" key="2">
    <citation type="submission" date="2021-04" db="EMBL/GenBank/DDBJ databases">
        <authorList>
            <person name="Gilroy R."/>
        </authorList>
    </citation>
    <scope>NUCLEOTIDE SEQUENCE</scope>
    <source>
        <strain evidence="1">CHK191-13928</strain>
    </source>
</reference>
<dbReference type="Proteomes" id="UP000886721">
    <property type="component" value="Unassembled WGS sequence"/>
</dbReference>
<organism evidence="1 2">
    <name type="scientific">Candidatus Anaerostipes excrementavium</name>
    <dbReference type="NCBI Taxonomy" id="2838463"/>
    <lineage>
        <taxon>Bacteria</taxon>
        <taxon>Bacillati</taxon>
        <taxon>Bacillota</taxon>
        <taxon>Clostridia</taxon>
        <taxon>Lachnospirales</taxon>
        <taxon>Lachnospiraceae</taxon>
        <taxon>Anaerostipes</taxon>
    </lineage>
</organism>
<evidence type="ECO:0000313" key="2">
    <source>
        <dbReference type="Proteomes" id="UP000886721"/>
    </source>
</evidence>
<dbReference type="EMBL" id="DXEM01000014">
    <property type="protein sequence ID" value="HIX67347.1"/>
    <property type="molecule type" value="Genomic_DNA"/>
</dbReference>
<reference evidence="1" key="1">
    <citation type="journal article" date="2021" name="PeerJ">
        <title>Extensive microbial diversity within the chicken gut microbiome revealed by metagenomics and culture.</title>
        <authorList>
            <person name="Gilroy R."/>
            <person name="Ravi A."/>
            <person name="Getino M."/>
            <person name="Pursley I."/>
            <person name="Horton D.L."/>
            <person name="Alikhan N.F."/>
            <person name="Baker D."/>
            <person name="Gharbi K."/>
            <person name="Hall N."/>
            <person name="Watson M."/>
            <person name="Adriaenssens E.M."/>
            <person name="Foster-Nyarko E."/>
            <person name="Jarju S."/>
            <person name="Secka A."/>
            <person name="Antonio M."/>
            <person name="Oren A."/>
            <person name="Chaudhuri R.R."/>
            <person name="La Ragione R."/>
            <person name="Hildebrand F."/>
            <person name="Pallen M.J."/>
        </authorList>
    </citation>
    <scope>NUCLEOTIDE SEQUENCE</scope>
    <source>
        <strain evidence="1">CHK191-13928</strain>
    </source>
</reference>
<accession>A0A9D2B9K8</accession>
<name>A0A9D2B9K8_9FIRM</name>
<dbReference type="AlphaFoldDB" id="A0A9D2B9K8"/>
<proteinExistence type="predicted"/>
<evidence type="ECO:0000313" key="1">
    <source>
        <dbReference type="EMBL" id="HIX67347.1"/>
    </source>
</evidence>
<sequence length="90" mass="10746">MLAYRHEGSRIDAELAVPFILQRCREDKEEAKEVFDYMWDVMTGDRRLSKELAEWFFDGPAVYIDPKDEELGSQMDHDYELWRDENVKAV</sequence>
<protein>
    <submittedName>
        <fullName evidence="1">Uncharacterized protein</fullName>
    </submittedName>
</protein>
<gene>
    <name evidence="1" type="ORF">H9735_04360</name>
</gene>